<keyword evidence="5 6" id="KW-0472">Membrane</keyword>
<proteinExistence type="predicted"/>
<protein>
    <submittedName>
        <fullName evidence="8">FtsX-like permease family protein</fullName>
    </submittedName>
</protein>
<evidence type="ECO:0000313" key="9">
    <source>
        <dbReference type="Proteomes" id="UP000199051"/>
    </source>
</evidence>
<keyword evidence="9" id="KW-1185">Reference proteome</keyword>
<feature type="transmembrane region" description="Helical" evidence="6">
    <location>
        <begin position="733"/>
        <end position="758"/>
    </location>
</feature>
<feature type="transmembrane region" description="Helical" evidence="6">
    <location>
        <begin position="329"/>
        <end position="347"/>
    </location>
</feature>
<dbReference type="Proteomes" id="UP000199051">
    <property type="component" value="Unassembled WGS sequence"/>
</dbReference>
<dbReference type="RefSeq" id="WP_143073574.1">
    <property type="nucleotide sequence ID" value="NZ_FOGI01000009.1"/>
</dbReference>
<dbReference type="Pfam" id="PF02687">
    <property type="entry name" value="FtsX"/>
    <property type="match status" value="2"/>
</dbReference>
<feature type="transmembrane region" description="Helical" evidence="6">
    <location>
        <begin position="647"/>
        <end position="666"/>
    </location>
</feature>
<organism evidence="8 9">
    <name type="scientific">Actinokineospora terrae</name>
    <dbReference type="NCBI Taxonomy" id="155974"/>
    <lineage>
        <taxon>Bacteria</taxon>
        <taxon>Bacillati</taxon>
        <taxon>Actinomycetota</taxon>
        <taxon>Actinomycetes</taxon>
        <taxon>Pseudonocardiales</taxon>
        <taxon>Pseudonocardiaceae</taxon>
        <taxon>Actinokineospora</taxon>
    </lineage>
</organism>
<comment type="subcellular location">
    <subcellularLocation>
        <location evidence="1">Cell membrane</location>
        <topology evidence="1">Multi-pass membrane protein</topology>
    </subcellularLocation>
</comment>
<keyword evidence="4 6" id="KW-1133">Transmembrane helix</keyword>
<name>A0A1H9VTL4_9PSEU</name>
<dbReference type="AlphaFoldDB" id="A0A1H9VTL4"/>
<feature type="transmembrane region" description="Helical" evidence="6">
    <location>
        <begin position="362"/>
        <end position="385"/>
    </location>
</feature>
<feature type="transmembrane region" description="Helical" evidence="6">
    <location>
        <begin position="703"/>
        <end position="727"/>
    </location>
</feature>
<dbReference type="PANTHER" id="PTHR30287">
    <property type="entry name" value="MEMBRANE COMPONENT OF PREDICTED ABC SUPERFAMILY METABOLITE UPTAKE TRANSPORTER"/>
    <property type="match status" value="1"/>
</dbReference>
<evidence type="ECO:0000256" key="2">
    <source>
        <dbReference type="ARBA" id="ARBA00022475"/>
    </source>
</evidence>
<feature type="domain" description="ABC3 transporter permease C-terminal" evidence="7">
    <location>
        <begin position="650"/>
        <end position="759"/>
    </location>
</feature>
<dbReference type="EMBL" id="FOGI01000009">
    <property type="protein sequence ID" value="SES24633.1"/>
    <property type="molecule type" value="Genomic_DNA"/>
</dbReference>
<feature type="transmembrane region" description="Helical" evidence="6">
    <location>
        <begin position="24"/>
        <end position="44"/>
    </location>
</feature>
<evidence type="ECO:0000256" key="1">
    <source>
        <dbReference type="ARBA" id="ARBA00004651"/>
    </source>
</evidence>
<keyword evidence="2" id="KW-1003">Cell membrane</keyword>
<dbReference type="STRING" id="155974.SAMN04487818_10948"/>
<evidence type="ECO:0000259" key="7">
    <source>
        <dbReference type="Pfam" id="PF02687"/>
    </source>
</evidence>
<evidence type="ECO:0000256" key="6">
    <source>
        <dbReference type="SAM" id="Phobius"/>
    </source>
</evidence>
<dbReference type="GO" id="GO:0005886">
    <property type="term" value="C:plasma membrane"/>
    <property type="evidence" value="ECO:0007669"/>
    <property type="project" value="UniProtKB-SubCell"/>
</dbReference>
<feature type="transmembrane region" description="Helical" evidence="6">
    <location>
        <begin position="190"/>
        <end position="210"/>
    </location>
</feature>
<reference evidence="9" key="1">
    <citation type="submission" date="2016-10" db="EMBL/GenBank/DDBJ databases">
        <authorList>
            <person name="Varghese N."/>
            <person name="Submissions S."/>
        </authorList>
    </citation>
    <scope>NUCLEOTIDE SEQUENCE [LARGE SCALE GENOMIC DNA]</scope>
    <source>
        <strain evidence="9">DSM 44260</strain>
    </source>
</reference>
<gene>
    <name evidence="8" type="ORF">SAMN04487818_10948</name>
</gene>
<evidence type="ECO:0000313" key="8">
    <source>
        <dbReference type="EMBL" id="SES24633.1"/>
    </source>
</evidence>
<accession>A0A1H9VTL4</accession>
<feature type="transmembrane region" description="Helical" evidence="6">
    <location>
        <begin position="678"/>
        <end position="696"/>
    </location>
</feature>
<evidence type="ECO:0000256" key="5">
    <source>
        <dbReference type="ARBA" id="ARBA00023136"/>
    </source>
</evidence>
<dbReference type="InterPro" id="IPR003838">
    <property type="entry name" value="ABC3_permease_C"/>
</dbReference>
<dbReference type="PANTHER" id="PTHR30287:SF2">
    <property type="entry name" value="BLL1001 PROTEIN"/>
    <property type="match status" value="1"/>
</dbReference>
<feature type="transmembrane region" description="Helical" evidence="6">
    <location>
        <begin position="245"/>
        <end position="267"/>
    </location>
</feature>
<evidence type="ECO:0000256" key="3">
    <source>
        <dbReference type="ARBA" id="ARBA00022692"/>
    </source>
</evidence>
<keyword evidence="3 6" id="KW-0812">Transmembrane</keyword>
<feature type="transmembrane region" description="Helical" evidence="6">
    <location>
        <begin position="287"/>
        <end position="308"/>
    </location>
</feature>
<feature type="domain" description="ABC3 transporter permease C-terminal" evidence="7">
    <location>
        <begin position="200"/>
        <end position="309"/>
    </location>
</feature>
<evidence type="ECO:0000256" key="4">
    <source>
        <dbReference type="ARBA" id="ARBA00022989"/>
    </source>
</evidence>
<sequence length="770" mass="82518">MVRAWVNDFRIGVRLAISGGRTSLARFVLSTIGIGLAVAVLLLASSVGPILEARAARELVNTPNTDAVVGVKPTLRLGTTSAFQGQSMDLIYLRGADHTSPVPAGIPRLPEPGEMYVSNALAALLDDPLLRERFSERVIGVIDPATIRDPRESVAYLGSADLRIDTATRTEPVYSFGIPPHETRSLDPDALLLLLLGTLAVLIPVFIFLVSSTRIAGVDRDRRLSALRLVGCDNRQIRRIAAAESLVSSLSGLALGTSLFLVGRQLADRVTLYRASVYPHDIVPVPWMAALVVLIAPLLAVFATQFALRRTIIEPLGVVRYSKPTKRRLAWRFAVVALGVAILNFHGSNRAVNGLGRGDDMWAISIAIGVALVLLGVPALLPWVVEHVVGRIRGGPTSWQLAVRRLQLDSGTSSRVVSGVAVVLAGAIALQATFASMAEGLAISIQYNDSSYASAAVYATRSTMAETERTLNTVPGVNAWSLTRSVELRAGEDVMLAEVMNCELATLNRLITDCVDGKVYVEHDINLAAFPAGRQTTIYLPSGDRDFGDLQPAGGWIVPQGVQRLTERGQWENRIPGMVLVTPGAIPQLPAIKVAATYVLNLDRSRPDTGDRLRTALAPLGWHTRITTTDRAALTREQDTFLSIRRGLLIGAVFTLLLAGLSLLVLAVEHIRERKRPLAVLAASGVPTGVLARSLLWQIAIPIALGVLIAVLLGTVLSVETVLIMQGPLVVDWVSAVTMAGAGAGLVLIVSLLTLPFLRSATRLDSLRTE</sequence>
<dbReference type="InterPro" id="IPR038766">
    <property type="entry name" value="Membrane_comp_ABC_pdt"/>
</dbReference>